<proteinExistence type="predicted"/>
<reference evidence="4 5" key="1">
    <citation type="submission" date="2019-02" db="EMBL/GenBank/DDBJ databases">
        <title>Deep-cultivation of Planctomycetes and their phenomic and genomic characterization uncovers novel biology.</title>
        <authorList>
            <person name="Wiegand S."/>
            <person name="Jogler M."/>
            <person name="Boedeker C."/>
            <person name="Pinto D."/>
            <person name="Vollmers J."/>
            <person name="Rivas-Marin E."/>
            <person name="Kohn T."/>
            <person name="Peeters S.H."/>
            <person name="Heuer A."/>
            <person name="Rast P."/>
            <person name="Oberbeckmann S."/>
            <person name="Bunk B."/>
            <person name="Jeske O."/>
            <person name="Meyerdierks A."/>
            <person name="Storesund J.E."/>
            <person name="Kallscheuer N."/>
            <person name="Luecker S."/>
            <person name="Lage O.M."/>
            <person name="Pohl T."/>
            <person name="Merkel B.J."/>
            <person name="Hornburger P."/>
            <person name="Mueller R.-W."/>
            <person name="Bruemmer F."/>
            <person name="Labrenz M."/>
            <person name="Spormann A.M."/>
            <person name="Op Den Camp H."/>
            <person name="Overmann J."/>
            <person name="Amann R."/>
            <person name="Jetten M.S.M."/>
            <person name="Mascher T."/>
            <person name="Medema M.H."/>
            <person name="Devos D.P."/>
            <person name="Kaster A.-K."/>
            <person name="Ovreas L."/>
            <person name="Rohde M."/>
            <person name="Galperin M.Y."/>
            <person name="Jogler C."/>
        </authorList>
    </citation>
    <scope>NUCLEOTIDE SEQUENCE [LARGE SCALE GENOMIC DNA]</scope>
    <source>
        <strain evidence="4 5">KOR42</strain>
    </source>
</reference>
<dbReference type="PANTHER" id="PTHR43283">
    <property type="entry name" value="BETA-LACTAMASE-RELATED"/>
    <property type="match status" value="1"/>
</dbReference>
<dbReference type="RefSeq" id="WP_197440840.1">
    <property type="nucleotide sequence ID" value="NZ_SIHI01000001.1"/>
</dbReference>
<keyword evidence="5" id="KW-1185">Reference proteome</keyword>
<evidence type="ECO:0000259" key="3">
    <source>
        <dbReference type="Pfam" id="PF00144"/>
    </source>
</evidence>
<dbReference type="Pfam" id="PF00144">
    <property type="entry name" value="Beta-lactamase"/>
    <property type="match status" value="1"/>
</dbReference>
<dbReference type="PANTHER" id="PTHR43283:SF11">
    <property type="entry name" value="BETA-LACTAMASE-RELATED DOMAIN-CONTAINING PROTEIN"/>
    <property type="match status" value="1"/>
</dbReference>
<evidence type="ECO:0000313" key="5">
    <source>
        <dbReference type="Proteomes" id="UP000317243"/>
    </source>
</evidence>
<accession>A0A5C5X5G6</accession>
<protein>
    <submittedName>
        <fullName evidence="4">Penicillin-binding protein 4</fullName>
    </submittedName>
</protein>
<dbReference type="InterPro" id="IPR012338">
    <property type="entry name" value="Beta-lactam/transpept-like"/>
</dbReference>
<dbReference type="Proteomes" id="UP000317243">
    <property type="component" value="Unassembled WGS sequence"/>
</dbReference>
<gene>
    <name evidence="4" type="primary">pbpE_1</name>
    <name evidence="4" type="ORF">KOR42_08540</name>
</gene>
<dbReference type="AlphaFoldDB" id="A0A5C5X5G6"/>
<keyword evidence="2" id="KW-0732">Signal</keyword>
<dbReference type="GO" id="GO:0016787">
    <property type="term" value="F:hydrolase activity"/>
    <property type="evidence" value="ECO:0007669"/>
    <property type="project" value="UniProtKB-KW"/>
</dbReference>
<dbReference type="InterPro" id="IPR050789">
    <property type="entry name" value="Diverse_Enzym_Activities"/>
</dbReference>
<feature type="chain" id="PRO_5022739114" evidence="2">
    <location>
        <begin position="22"/>
        <end position="382"/>
    </location>
</feature>
<evidence type="ECO:0000256" key="2">
    <source>
        <dbReference type="SAM" id="SignalP"/>
    </source>
</evidence>
<evidence type="ECO:0000313" key="4">
    <source>
        <dbReference type="EMBL" id="TWT57493.1"/>
    </source>
</evidence>
<feature type="domain" description="Beta-lactamase-related" evidence="3">
    <location>
        <begin position="36"/>
        <end position="360"/>
    </location>
</feature>
<dbReference type="EMBL" id="SIHI01000001">
    <property type="protein sequence ID" value="TWT57493.1"/>
    <property type="molecule type" value="Genomic_DNA"/>
</dbReference>
<comment type="caution">
    <text evidence="4">The sequence shown here is derived from an EMBL/GenBank/DDBJ whole genome shotgun (WGS) entry which is preliminary data.</text>
</comment>
<dbReference type="Gene3D" id="3.40.710.10">
    <property type="entry name" value="DD-peptidase/beta-lactamase superfamily"/>
    <property type="match status" value="1"/>
</dbReference>
<keyword evidence="1" id="KW-0378">Hydrolase</keyword>
<organism evidence="4 5">
    <name type="scientific">Thalassoglobus neptunius</name>
    <dbReference type="NCBI Taxonomy" id="1938619"/>
    <lineage>
        <taxon>Bacteria</taxon>
        <taxon>Pseudomonadati</taxon>
        <taxon>Planctomycetota</taxon>
        <taxon>Planctomycetia</taxon>
        <taxon>Planctomycetales</taxon>
        <taxon>Planctomycetaceae</taxon>
        <taxon>Thalassoglobus</taxon>
    </lineage>
</organism>
<sequence precursor="true">MVRLTLLLALFASIPHCDAAAAEPESTINFQRLNRIDRIVSEGLKRNQFPGCVVLIQYKGAPVFEKAYGNLQTVPEVIPMQVDTVFDLASLTKPIATASSIHLLAERGEIDLQETAHHYLPDFRGDGKEAITIEQLLTHTSGLIPDNALSDYQSGREEAYENINKLSLSAQPGEKFMYSDVGFIVLGRIAETVTGQRLDKFCDAELFTPLQMSETGYLPDASLRERAATTQKRNEKWMRGEVHDPRAFEMDGVAGHAGLFSTAQDLSRFAEMILNDGELDGVRLFTPASIQRMTESVDVPRGIRSLGWDKQSPYSSNKGDLLTDSGIGHGGFTGTGIWIDPELDLAVIFLSNRVHPDGSGSVNSLIGRISTVATAALPDESD</sequence>
<dbReference type="SUPFAM" id="SSF56601">
    <property type="entry name" value="beta-lactamase/transpeptidase-like"/>
    <property type="match status" value="1"/>
</dbReference>
<feature type="signal peptide" evidence="2">
    <location>
        <begin position="1"/>
        <end position="21"/>
    </location>
</feature>
<evidence type="ECO:0000256" key="1">
    <source>
        <dbReference type="ARBA" id="ARBA00022801"/>
    </source>
</evidence>
<name>A0A5C5X5G6_9PLAN</name>
<dbReference type="InterPro" id="IPR001466">
    <property type="entry name" value="Beta-lactam-related"/>
</dbReference>